<dbReference type="Gene3D" id="3.40.47.10">
    <property type="match status" value="1"/>
</dbReference>
<sequence length="395" mass="40881">MGVRETFGTDVLLTGWGHSRFGKLADETLESLIVSVSREAISNAGIEPARVDEIYLGQYNSGMVPLGFASSLALQVSDDLANTPATRVENACASGSAAVQQGVKSLLAGTARTVLVIGAEKMTHAPADLVGAALLGADYELAGRASSTGFAGLFAEVARHYEKRHGPVGDALGLIAAKNHRNGVDNPYAQLRKDLGAQFCQTVSDQNPIVADPLRRTDCSPVSDGAAAVVLSTAPTSGAATEPVRLTGFGHANDFLPAAKRDPLEFAGSVAAWRRALDMAGTALDGLDLVEVHDCFTIAELVLYEVIGLTPRGQGRRAVEEGWVDRDGRLPVNLSGGLKAKGHPVGATGVSQHVLAAMQLSGTAGAMQLGGARRAAVHNMGGLAVANYVSVLEAV</sequence>
<dbReference type="PANTHER" id="PTHR42870:SF1">
    <property type="entry name" value="NON-SPECIFIC LIPID-TRANSFER PROTEIN-LIKE 2"/>
    <property type="match status" value="1"/>
</dbReference>
<dbReference type="STRING" id="1386089.N865_15075"/>
<keyword evidence="4" id="KW-1185">Reference proteome</keyword>
<dbReference type="PANTHER" id="PTHR42870">
    <property type="entry name" value="ACETYL-COA C-ACETYLTRANSFERASE"/>
    <property type="match status" value="1"/>
</dbReference>
<dbReference type="OrthoDB" id="9785768at2"/>
<organism evidence="3 4">
    <name type="scientific">Intrasporangium oryzae NRRL B-24470</name>
    <dbReference type="NCBI Taxonomy" id="1386089"/>
    <lineage>
        <taxon>Bacteria</taxon>
        <taxon>Bacillati</taxon>
        <taxon>Actinomycetota</taxon>
        <taxon>Actinomycetes</taxon>
        <taxon>Micrococcales</taxon>
        <taxon>Intrasporangiaceae</taxon>
        <taxon>Intrasporangium</taxon>
    </lineage>
</organism>
<dbReference type="GO" id="GO:0003985">
    <property type="term" value="F:acetyl-CoA C-acetyltransferase activity"/>
    <property type="evidence" value="ECO:0007669"/>
    <property type="project" value="UniProtKB-EC"/>
</dbReference>
<dbReference type="PATRIC" id="fig|1386089.3.peg.2061"/>
<evidence type="ECO:0000313" key="4">
    <source>
        <dbReference type="Proteomes" id="UP000019489"/>
    </source>
</evidence>
<accession>W9G8N7</accession>
<dbReference type="Proteomes" id="UP000019489">
    <property type="component" value="Unassembled WGS sequence"/>
</dbReference>
<dbReference type="AlphaFoldDB" id="W9G8N7"/>
<dbReference type="Pfam" id="PF22691">
    <property type="entry name" value="Thiolase_C_1"/>
    <property type="match status" value="1"/>
</dbReference>
<protein>
    <submittedName>
        <fullName evidence="3">Acetyl-CoA acetyltransferase</fullName>
        <ecNumber evidence="3">2.3.1.9</ecNumber>
    </submittedName>
</protein>
<keyword evidence="3" id="KW-0808">Transferase</keyword>
<feature type="domain" description="Thiolase C-terminal" evidence="2">
    <location>
        <begin position="261"/>
        <end position="393"/>
    </location>
</feature>
<comment type="caution">
    <text evidence="3">The sequence shown here is derived from an EMBL/GenBank/DDBJ whole genome shotgun (WGS) entry which is preliminary data.</text>
</comment>
<dbReference type="Pfam" id="PF00108">
    <property type="entry name" value="Thiolase_N"/>
    <property type="match status" value="1"/>
</dbReference>
<gene>
    <name evidence="3" type="ORF">N865_15075</name>
</gene>
<dbReference type="InterPro" id="IPR002155">
    <property type="entry name" value="Thiolase"/>
</dbReference>
<evidence type="ECO:0000313" key="3">
    <source>
        <dbReference type="EMBL" id="EWT01612.1"/>
    </source>
</evidence>
<dbReference type="EMBL" id="AWSA01000019">
    <property type="protein sequence ID" value="EWT01612.1"/>
    <property type="molecule type" value="Genomic_DNA"/>
</dbReference>
<dbReference type="PIRSF" id="PIRSF000429">
    <property type="entry name" value="Ac-CoA_Ac_transf"/>
    <property type="match status" value="1"/>
</dbReference>
<proteinExistence type="predicted"/>
<reference evidence="3 4" key="1">
    <citation type="submission" date="2013-08" db="EMBL/GenBank/DDBJ databases">
        <title>Intrasporangium oryzae NRRL B-24470.</title>
        <authorList>
            <person name="Liu H."/>
            <person name="Wang G."/>
        </authorList>
    </citation>
    <scope>NUCLEOTIDE SEQUENCE [LARGE SCALE GENOMIC DNA]</scope>
    <source>
        <strain evidence="3 4">NRRL B-24470</strain>
    </source>
</reference>
<evidence type="ECO:0000259" key="2">
    <source>
        <dbReference type="Pfam" id="PF22691"/>
    </source>
</evidence>
<keyword evidence="3" id="KW-0012">Acyltransferase</keyword>
<dbReference type="SUPFAM" id="SSF53901">
    <property type="entry name" value="Thiolase-like"/>
    <property type="match status" value="1"/>
</dbReference>
<evidence type="ECO:0000259" key="1">
    <source>
        <dbReference type="Pfam" id="PF00108"/>
    </source>
</evidence>
<dbReference type="eggNOG" id="COG0183">
    <property type="taxonomic scope" value="Bacteria"/>
</dbReference>
<name>W9G8N7_9MICO</name>
<dbReference type="InterPro" id="IPR020616">
    <property type="entry name" value="Thiolase_N"/>
</dbReference>
<dbReference type="NCBIfam" id="NF005704">
    <property type="entry name" value="PRK07516.1"/>
    <property type="match status" value="1"/>
</dbReference>
<dbReference type="CDD" id="cd00829">
    <property type="entry name" value="SCP-x_thiolase"/>
    <property type="match status" value="1"/>
</dbReference>
<dbReference type="InterPro" id="IPR055140">
    <property type="entry name" value="Thiolase_C_2"/>
</dbReference>
<dbReference type="EC" id="2.3.1.9" evidence="3"/>
<dbReference type="RefSeq" id="WP_034805168.1">
    <property type="nucleotide sequence ID" value="NZ_AWSA01000019.1"/>
</dbReference>
<feature type="domain" description="Thiolase N-terminal" evidence="1">
    <location>
        <begin position="21"/>
        <end position="233"/>
    </location>
</feature>
<dbReference type="InterPro" id="IPR016039">
    <property type="entry name" value="Thiolase-like"/>
</dbReference>